<accession>A0A8H3FNZ4</accession>
<dbReference type="InterPro" id="IPR013087">
    <property type="entry name" value="Znf_C2H2_type"/>
</dbReference>
<sequence length="164" mass="19059">MTNYDNSLINSRSAFAAMNFNPWRNHTSSSSRLSSYEIRKQQEFEDMEIHVARIRFVNQQQKIKAALLIKQQKVEATRIAKAEAARIAKEQQQVEQARIAKKRATAFKCRRCPEAFANNIKLHDHVRIKHTKKPTSHEKPPPPAFFAFFAFFAFSAFFVMNMNP</sequence>
<keyword evidence="2" id="KW-1133">Transmembrane helix</keyword>
<dbReference type="GO" id="GO:0008270">
    <property type="term" value="F:zinc ion binding"/>
    <property type="evidence" value="ECO:0007669"/>
    <property type="project" value="UniProtKB-KW"/>
</dbReference>
<feature type="domain" description="C2H2-type" evidence="3">
    <location>
        <begin position="107"/>
        <end position="135"/>
    </location>
</feature>
<name>A0A8H3FNZ4_9LECA</name>
<organism evidence="4 5">
    <name type="scientific">Heterodermia speciosa</name>
    <dbReference type="NCBI Taxonomy" id="116794"/>
    <lineage>
        <taxon>Eukaryota</taxon>
        <taxon>Fungi</taxon>
        <taxon>Dikarya</taxon>
        <taxon>Ascomycota</taxon>
        <taxon>Pezizomycotina</taxon>
        <taxon>Lecanoromycetes</taxon>
        <taxon>OSLEUM clade</taxon>
        <taxon>Lecanoromycetidae</taxon>
        <taxon>Caliciales</taxon>
        <taxon>Physciaceae</taxon>
        <taxon>Heterodermia</taxon>
    </lineage>
</organism>
<keyword evidence="1" id="KW-0479">Metal-binding</keyword>
<dbReference type="EMBL" id="CAJPDS010000048">
    <property type="protein sequence ID" value="CAF9928527.1"/>
    <property type="molecule type" value="Genomic_DNA"/>
</dbReference>
<proteinExistence type="predicted"/>
<keyword evidence="2" id="KW-0812">Transmembrane</keyword>
<feature type="transmembrane region" description="Helical" evidence="2">
    <location>
        <begin position="144"/>
        <end position="162"/>
    </location>
</feature>
<reference evidence="4" key="1">
    <citation type="submission" date="2021-03" db="EMBL/GenBank/DDBJ databases">
        <authorList>
            <person name="Tagirdzhanova G."/>
        </authorList>
    </citation>
    <scope>NUCLEOTIDE SEQUENCE</scope>
</reference>
<keyword evidence="2" id="KW-0472">Membrane</keyword>
<keyword evidence="1" id="KW-0863">Zinc-finger</keyword>
<protein>
    <recommendedName>
        <fullName evidence="3">C2H2-type domain-containing protein</fullName>
    </recommendedName>
</protein>
<keyword evidence="1" id="KW-0862">Zinc</keyword>
<evidence type="ECO:0000256" key="1">
    <source>
        <dbReference type="PROSITE-ProRule" id="PRU00042"/>
    </source>
</evidence>
<keyword evidence="5" id="KW-1185">Reference proteome</keyword>
<evidence type="ECO:0000259" key="3">
    <source>
        <dbReference type="PROSITE" id="PS50157"/>
    </source>
</evidence>
<evidence type="ECO:0000313" key="4">
    <source>
        <dbReference type="EMBL" id="CAF9928527.1"/>
    </source>
</evidence>
<dbReference type="AlphaFoldDB" id="A0A8H3FNZ4"/>
<evidence type="ECO:0000313" key="5">
    <source>
        <dbReference type="Proteomes" id="UP000664521"/>
    </source>
</evidence>
<dbReference type="Proteomes" id="UP000664521">
    <property type="component" value="Unassembled WGS sequence"/>
</dbReference>
<dbReference type="PROSITE" id="PS00028">
    <property type="entry name" value="ZINC_FINGER_C2H2_1"/>
    <property type="match status" value="1"/>
</dbReference>
<gene>
    <name evidence="4" type="ORF">HETSPECPRED_006872</name>
</gene>
<dbReference type="PROSITE" id="PS50157">
    <property type="entry name" value="ZINC_FINGER_C2H2_2"/>
    <property type="match status" value="1"/>
</dbReference>
<dbReference type="OrthoDB" id="5505046at2759"/>
<evidence type="ECO:0000256" key="2">
    <source>
        <dbReference type="SAM" id="Phobius"/>
    </source>
</evidence>
<comment type="caution">
    <text evidence="4">The sequence shown here is derived from an EMBL/GenBank/DDBJ whole genome shotgun (WGS) entry which is preliminary data.</text>
</comment>